<dbReference type="GO" id="GO:0004383">
    <property type="term" value="F:guanylate cyclase activity"/>
    <property type="evidence" value="ECO:0007669"/>
    <property type="project" value="UniProtKB-EC"/>
</dbReference>
<dbReference type="InterPro" id="IPR050401">
    <property type="entry name" value="Cyclic_nucleotide_synthase"/>
</dbReference>
<reference evidence="19" key="1">
    <citation type="journal article" date="2004" name="Nature">
        <title>Genome duplication in the teleost fish Tetraodon nigroviridis reveals the early vertebrate proto-karyotype.</title>
        <authorList>
            <person name="Jaillon O."/>
            <person name="Aury J.-M."/>
            <person name="Brunet F."/>
            <person name="Petit J.-L."/>
            <person name="Stange-Thomann N."/>
            <person name="Mauceli E."/>
            <person name="Bouneau L."/>
            <person name="Fischer C."/>
            <person name="Ozouf-Costaz C."/>
            <person name="Bernot A."/>
            <person name="Nicaud S."/>
            <person name="Jaffe D."/>
            <person name="Fisher S."/>
            <person name="Lutfalla G."/>
            <person name="Dossat C."/>
            <person name="Segurens B."/>
            <person name="Dasilva C."/>
            <person name="Salanoubat M."/>
            <person name="Levy M."/>
            <person name="Boudet N."/>
            <person name="Castellano S."/>
            <person name="Anthouard V."/>
            <person name="Jubin C."/>
            <person name="Castelli V."/>
            <person name="Katinka M."/>
            <person name="Vacherie B."/>
            <person name="Biemont C."/>
            <person name="Skalli Z."/>
            <person name="Cattolico L."/>
            <person name="Poulain J."/>
            <person name="De Berardinis V."/>
            <person name="Cruaud C."/>
            <person name="Duprat S."/>
            <person name="Brottier P."/>
            <person name="Coutanceau J.-P."/>
            <person name="Gouzy J."/>
            <person name="Parra G."/>
            <person name="Lardier G."/>
            <person name="Chapple C."/>
            <person name="McKernan K.J."/>
            <person name="McEwan P."/>
            <person name="Bosak S."/>
            <person name="Kellis M."/>
            <person name="Volff J.-N."/>
            <person name="Guigo R."/>
            <person name="Zody M.C."/>
            <person name="Mesirov J."/>
            <person name="Lindblad-Toh K."/>
            <person name="Birren B."/>
            <person name="Nusbaum C."/>
            <person name="Kahn D."/>
            <person name="Robinson-Rechavi M."/>
            <person name="Laudet V."/>
            <person name="Schachter V."/>
            <person name="Quetier F."/>
            <person name="Saurin W."/>
            <person name="Scarpelli C."/>
            <person name="Wincker P."/>
            <person name="Lander E.S."/>
            <person name="Weissenbach J."/>
            <person name="Roest Crollius H."/>
        </authorList>
    </citation>
    <scope>NUCLEOTIDE SEQUENCE [LARGE SCALE GENOMIC DNA]</scope>
</reference>
<name>H3DA93_TETNG</name>
<dbReference type="STRING" id="99883.ENSTNIP00000017434"/>
<dbReference type="AlphaFoldDB" id="H3DA93"/>
<evidence type="ECO:0000256" key="10">
    <source>
        <dbReference type="ARBA" id="ARBA00023180"/>
    </source>
</evidence>
<keyword evidence="3" id="KW-0812">Transmembrane</keyword>
<comment type="subcellular location">
    <subcellularLocation>
        <location evidence="1">Membrane</location>
        <topology evidence="1">Single-pass type I membrane protein</topology>
    </subcellularLocation>
</comment>
<evidence type="ECO:0000313" key="18">
    <source>
        <dbReference type="Ensembl" id="ENSTNIP00000017434.1"/>
    </source>
</evidence>
<dbReference type="InterPro" id="IPR029787">
    <property type="entry name" value="Nucleotide_cyclase"/>
</dbReference>
<evidence type="ECO:0000256" key="7">
    <source>
        <dbReference type="ARBA" id="ARBA00023134"/>
    </source>
</evidence>
<dbReference type="GeneTree" id="ENSGT00940000163069"/>
<dbReference type="CDD" id="cd06372">
    <property type="entry name" value="PBP1_GC_G-like"/>
    <property type="match status" value="1"/>
</dbReference>
<keyword evidence="11 13" id="KW-0456">Lyase</keyword>
<dbReference type="SMART" id="SM00044">
    <property type="entry name" value="CYCc"/>
    <property type="match status" value="1"/>
</dbReference>
<dbReference type="EC" id="4.6.1.2" evidence="2 14"/>
<keyword evidence="10" id="KW-0325">Glycoprotein</keyword>
<evidence type="ECO:0000256" key="14">
    <source>
        <dbReference type="RuleBase" id="RU003431"/>
    </source>
</evidence>
<evidence type="ECO:0000256" key="2">
    <source>
        <dbReference type="ARBA" id="ARBA00012202"/>
    </source>
</evidence>
<feature type="region of interest" description="Disordered" evidence="15">
    <location>
        <begin position="490"/>
        <end position="510"/>
    </location>
</feature>
<dbReference type="GO" id="GO:0005524">
    <property type="term" value="F:ATP binding"/>
    <property type="evidence" value="ECO:0007669"/>
    <property type="project" value="InterPro"/>
</dbReference>
<dbReference type="Proteomes" id="UP000007303">
    <property type="component" value="Unassembled WGS sequence"/>
</dbReference>
<evidence type="ECO:0000256" key="1">
    <source>
        <dbReference type="ARBA" id="ARBA00004479"/>
    </source>
</evidence>
<keyword evidence="19" id="KW-1185">Reference proteome</keyword>
<comment type="similarity">
    <text evidence="13">Belongs to the adenylyl cyclase class-4/guanylyl cyclase family.</text>
</comment>
<evidence type="ECO:0000256" key="11">
    <source>
        <dbReference type="ARBA" id="ARBA00023239"/>
    </source>
</evidence>
<dbReference type="FunFam" id="3.30.70.1230:FF:000004">
    <property type="entry name" value="Guanylate cyclase"/>
    <property type="match status" value="1"/>
</dbReference>
<keyword evidence="7" id="KW-0342">GTP-binding</keyword>
<evidence type="ECO:0000256" key="8">
    <source>
        <dbReference type="ARBA" id="ARBA00023136"/>
    </source>
</evidence>
<dbReference type="OMA" id="LYQGNHV"/>
<dbReference type="GO" id="GO:0007168">
    <property type="term" value="P:receptor guanylyl cyclase signaling pathway"/>
    <property type="evidence" value="ECO:0007669"/>
    <property type="project" value="TreeGrafter"/>
</dbReference>
<dbReference type="CDD" id="cd07302">
    <property type="entry name" value="CHD"/>
    <property type="match status" value="1"/>
</dbReference>
<evidence type="ECO:0000256" key="5">
    <source>
        <dbReference type="ARBA" id="ARBA00022741"/>
    </source>
</evidence>
<dbReference type="InterPro" id="IPR001828">
    <property type="entry name" value="ANF_lig-bd_rcpt"/>
</dbReference>
<dbReference type="Ensembl" id="ENSTNIT00000017654.1">
    <property type="protein sequence ID" value="ENSTNIP00000017434.1"/>
    <property type="gene ID" value="ENSTNIG00000014416.1"/>
</dbReference>
<dbReference type="PROSITE" id="PS50011">
    <property type="entry name" value="PROTEIN_KINASE_DOM"/>
    <property type="match status" value="1"/>
</dbReference>
<dbReference type="PROSITE" id="PS50125">
    <property type="entry name" value="GUANYLATE_CYCLASE_2"/>
    <property type="match status" value="1"/>
</dbReference>
<dbReference type="PANTHER" id="PTHR11920">
    <property type="entry name" value="GUANYLYL CYCLASE"/>
    <property type="match status" value="1"/>
</dbReference>
<keyword evidence="8" id="KW-0472">Membrane</keyword>
<dbReference type="PANTHER" id="PTHR11920:SF500">
    <property type="entry name" value="GUANYLATE CYCLASE 2G"/>
    <property type="match status" value="1"/>
</dbReference>
<dbReference type="SUPFAM" id="SSF53822">
    <property type="entry name" value="Periplasmic binding protein-like I"/>
    <property type="match status" value="1"/>
</dbReference>
<dbReference type="Pfam" id="PF00211">
    <property type="entry name" value="Guanylate_cyc"/>
    <property type="match status" value="1"/>
</dbReference>
<evidence type="ECO:0000256" key="3">
    <source>
        <dbReference type="ARBA" id="ARBA00022692"/>
    </source>
</evidence>
<reference evidence="18" key="2">
    <citation type="submission" date="2025-08" db="UniProtKB">
        <authorList>
            <consortium name="Ensembl"/>
        </authorList>
    </citation>
    <scope>IDENTIFICATION</scope>
</reference>
<evidence type="ECO:0000259" key="16">
    <source>
        <dbReference type="PROSITE" id="PS50011"/>
    </source>
</evidence>
<keyword evidence="9" id="KW-0675">Receptor</keyword>
<dbReference type="Pfam" id="PF07714">
    <property type="entry name" value="PK_Tyr_Ser-Thr"/>
    <property type="match status" value="1"/>
</dbReference>
<evidence type="ECO:0000256" key="12">
    <source>
        <dbReference type="ARBA" id="ARBA00023293"/>
    </source>
</evidence>
<organism evidence="18 19">
    <name type="scientific">Tetraodon nigroviridis</name>
    <name type="common">Spotted green pufferfish</name>
    <name type="synonym">Chelonodon nigroviridis</name>
    <dbReference type="NCBI Taxonomy" id="99883"/>
    <lineage>
        <taxon>Eukaryota</taxon>
        <taxon>Metazoa</taxon>
        <taxon>Chordata</taxon>
        <taxon>Craniata</taxon>
        <taxon>Vertebrata</taxon>
        <taxon>Euteleostomi</taxon>
        <taxon>Actinopterygii</taxon>
        <taxon>Neopterygii</taxon>
        <taxon>Teleostei</taxon>
        <taxon>Neoteleostei</taxon>
        <taxon>Acanthomorphata</taxon>
        <taxon>Eupercaria</taxon>
        <taxon>Tetraodontiformes</taxon>
        <taxon>Tetradontoidea</taxon>
        <taxon>Tetraodontidae</taxon>
        <taxon>Tetraodon</taxon>
    </lineage>
</organism>
<comment type="catalytic activity">
    <reaction evidence="14">
        <text>GTP = 3',5'-cyclic GMP + diphosphate</text>
        <dbReference type="Rhea" id="RHEA:13665"/>
        <dbReference type="ChEBI" id="CHEBI:33019"/>
        <dbReference type="ChEBI" id="CHEBI:37565"/>
        <dbReference type="ChEBI" id="CHEBI:57746"/>
        <dbReference type="EC" id="4.6.1.2"/>
    </reaction>
</comment>
<keyword evidence="5" id="KW-0547">Nucleotide-binding</keyword>
<proteinExistence type="inferred from homology"/>
<evidence type="ECO:0000256" key="15">
    <source>
        <dbReference type="SAM" id="MobiDB-lite"/>
    </source>
</evidence>
<dbReference type="GO" id="GO:0035556">
    <property type="term" value="P:intracellular signal transduction"/>
    <property type="evidence" value="ECO:0007669"/>
    <property type="project" value="InterPro"/>
</dbReference>
<dbReference type="GO" id="GO:0005886">
    <property type="term" value="C:plasma membrane"/>
    <property type="evidence" value="ECO:0007669"/>
    <property type="project" value="TreeGrafter"/>
</dbReference>
<feature type="compositionally biased region" description="Low complexity" evidence="15">
    <location>
        <begin position="490"/>
        <end position="509"/>
    </location>
</feature>
<dbReference type="GO" id="GO:0005525">
    <property type="term" value="F:GTP binding"/>
    <property type="evidence" value="ECO:0007669"/>
    <property type="project" value="UniProtKB-KW"/>
</dbReference>
<dbReference type="InterPro" id="IPR001170">
    <property type="entry name" value="ANPR/GUC"/>
</dbReference>
<evidence type="ECO:0000256" key="6">
    <source>
        <dbReference type="ARBA" id="ARBA00022989"/>
    </source>
</evidence>
<dbReference type="SUPFAM" id="SSF55073">
    <property type="entry name" value="Nucleotide cyclase"/>
    <property type="match status" value="1"/>
</dbReference>
<dbReference type="PRINTS" id="PR00255">
    <property type="entry name" value="NATPEPTIDER"/>
</dbReference>
<feature type="domain" description="Protein kinase" evidence="16">
    <location>
        <begin position="510"/>
        <end position="788"/>
    </location>
</feature>
<dbReference type="GO" id="GO:0004016">
    <property type="term" value="F:adenylate cyclase activity"/>
    <property type="evidence" value="ECO:0007669"/>
    <property type="project" value="TreeGrafter"/>
</dbReference>
<dbReference type="PROSITE" id="PS00452">
    <property type="entry name" value="GUANYLATE_CYCLASE_1"/>
    <property type="match status" value="1"/>
</dbReference>
<dbReference type="InterPro" id="IPR028082">
    <property type="entry name" value="Peripla_BP_I"/>
</dbReference>
<dbReference type="Gene3D" id="6.10.250.780">
    <property type="match status" value="1"/>
</dbReference>
<protein>
    <recommendedName>
        <fullName evidence="2 14">Guanylate cyclase</fullName>
        <ecNumber evidence="2 14">4.6.1.2</ecNumber>
    </recommendedName>
</protein>
<evidence type="ECO:0000313" key="19">
    <source>
        <dbReference type="Proteomes" id="UP000007303"/>
    </source>
</evidence>
<keyword evidence="4" id="KW-0732">Signal</keyword>
<dbReference type="InterPro" id="IPR001245">
    <property type="entry name" value="Ser-Thr/Tyr_kinase_cat_dom"/>
</dbReference>
<evidence type="ECO:0000259" key="17">
    <source>
        <dbReference type="PROSITE" id="PS50125"/>
    </source>
</evidence>
<sequence length="1052" mass="118407">AHKLTVGFQAPWNLSLPFSALRMGSALQLAMEKVNSNPSLLGNYSLDFVFLDTECDPKTSLGGFIHQVWKENVSALFGPACPEEAEVTGLIASTWNIPMFGFVGQSSKMDSRDTYDSYIKIVPPLKRSAEVLVKTLKFFGWTHVAMIGGGLETNTWDKVDDLWKIVENQLKFNFNVMATVKFDTSNPQLVSQKMKYIATVARVIVILTNKDDSIALLLEAEQWGLMKGDYVFFLLQHFEDNLWKNSLNDRDNQVAIAAFDMAFVIGQKSYEGYEYYDFFEQVFERLKGRPFWSNLTSEREVSPYSAYLHDAILLYAMGLKEIIKDGSDPYNGQLLLQKLRNKNDIRFYGASGLVHFDEEGERNLDYSIYDLQHVEGVTKFVPILHFDSHTKAVRPTSMFNSVVWPKGNPPSDYPRCGFNNELCEWLTNGDGGIHIALLTLLVAFPLMGVLAVSCIGLLVLQKLRLQTRLDDSSWWLINYSDITVIRESTSNTASHNGSSSSQSNFSSNSYGLKDKTGKENIYTTIGLYQGNQVAIKYIKNPGITNFQKPSIIREFTVMKEMKHENLVQFFGVCIEPPNVCLVMQYCRKGSLKDVLRDSDVELDGIFKLSFAYDIVNGMDFIHKSTLRSHGNLKPSTCLVDSRLQIKLSGFGLCEFKYGTRNQINLEENTNYSDMYWTAPELLRKVGGPVGGTPKGDIYSFAIILWEIQYNSKSGPYQDLNLEPKEIIGQLRAPLQGEPLRPLLNGELCEEKINHLLRACWSENPDHRPPFGSIRRQLRDTCPDSHANILDNMVEKLEKYANHLEEVVEDRTNQLTAEKIRTEKLLSSMLPKYIADQLMAGKSVEPQSYNLVTVFFSDIVGFTSMCALSSALEVVSFLNDLYSLFDDIIRMYDVYKVETIGDAYMVASGVPIANGNKHAIEISTMALHFLSSIKVFKIHHMPTETLAIRIGIHSGPVVAGVVGTAMPRYCLFGDTVNMASRMESNSSALKIHVSQRTADILLQAGSFELEERGEIEIKGKGSHKTYWLLNKQGFNPPVMAPQSGSQKPLPEVH</sequence>
<reference evidence="18" key="3">
    <citation type="submission" date="2025-09" db="UniProtKB">
        <authorList>
            <consortium name="Ensembl"/>
        </authorList>
    </citation>
    <scope>IDENTIFICATION</scope>
</reference>
<dbReference type="Gene3D" id="1.10.510.10">
    <property type="entry name" value="Transferase(Phosphotransferase) domain 1"/>
    <property type="match status" value="1"/>
</dbReference>
<evidence type="ECO:0000256" key="4">
    <source>
        <dbReference type="ARBA" id="ARBA00022729"/>
    </source>
</evidence>
<dbReference type="HOGENOM" id="CLU_001072_1_3_1"/>
<dbReference type="Gene3D" id="3.30.70.1230">
    <property type="entry name" value="Nucleotide cyclase"/>
    <property type="match status" value="1"/>
</dbReference>
<dbReference type="SUPFAM" id="SSF56112">
    <property type="entry name" value="Protein kinase-like (PK-like)"/>
    <property type="match status" value="1"/>
</dbReference>
<dbReference type="GO" id="GO:0001653">
    <property type="term" value="F:peptide receptor activity"/>
    <property type="evidence" value="ECO:0007669"/>
    <property type="project" value="TreeGrafter"/>
</dbReference>
<dbReference type="Gene3D" id="3.40.50.2300">
    <property type="match status" value="2"/>
</dbReference>
<dbReference type="GO" id="GO:0004672">
    <property type="term" value="F:protein kinase activity"/>
    <property type="evidence" value="ECO:0007669"/>
    <property type="project" value="InterPro"/>
</dbReference>
<feature type="domain" description="Guanylate cyclase" evidence="17">
    <location>
        <begin position="852"/>
        <end position="982"/>
    </location>
</feature>
<dbReference type="InterPro" id="IPR001054">
    <property type="entry name" value="A/G_cyclase"/>
</dbReference>
<evidence type="ECO:0000256" key="13">
    <source>
        <dbReference type="RuleBase" id="RU000405"/>
    </source>
</evidence>
<dbReference type="InterPro" id="IPR018297">
    <property type="entry name" value="A/G_cyclase_CS"/>
</dbReference>
<dbReference type="Pfam" id="PF01094">
    <property type="entry name" value="ANF_receptor"/>
    <property type="match status" value="1"/>
</dbReference>
<keyword evidence="6" id="KW-1133">Transmembrane helix</keyword>
<dbReference type="InParanoid" id="H3DA93"/>
<evidence type="ECO:0000256" key="9">
    <source>
        <dbReference type="ARBA" id="ARBA00023170"/>
    </source>
</evidence>
<accession>H3DA93</accession>
<dbReference type="InterPro" id="IPR011009">
    <property type="entry name" value="Kinase-like_dom_sf"/>
</dbReference>
<dbReference type="InterPro" id="IPR000719">
    <property type="entry name" value="Prot_kinase_dom"/>
</dbReference>
<keyword evidence="12 14" id="KW-0141">cGMP biosynthesis</keyword>